<accession>A0ABP6YIV6</accession>
<dbReference type="PROSITE" id="PS51782">
    <property type="entry name" value="LYSM"/>
    <property type="match status" value="1"/>
</dbReference>
<gene>
    <name evidence="2" type="ORF">GCM10022295_73390</name>
</gene>
<dbReference type="NCBIfam" id="NF038080">
    <property type="entry name" value="PG_bind_siph"/>
    <property type="match status" value="1"/>
</dbReference>
<evidence type="ECO:0000313" key="3">
    <source>
        <dbReference type="Proteomes" id="UP001500707"/>
    </source>
</evidence>
<dbReference type="EMBL" id="BAABCE010000018">
    <property type="protein sequence ID" value="GAA3581496.1"/>
    <property type="molecule type" value="Genomic_DNA"/>
</dbReference>
<proteinExistence type="predicted"/>
<dbReference type="Gene3D" id="3.10.350.10">
    <property type="entry name" value="LysM domain"/>
    <property type="match status" value="1"/>
</dbReference>
<evidence type="ECO:0000313" key="2">
    <source>
        <dbReference type="EMBL" id="GAA3581496.1"/>
    </source>
</evidence>
<dbReference type="SMART" id="SM00257">
    <property type="entry name" value="LysM"/>
    <property type="match status" value="1"/>
</dbReference>
<dbReference type="InterPro" id="IPR047763">
    <property type="entry name" value="PG_bind_dom_phiBT1-type"/>
</dbReference>
<dbReference type="Proteomes" id="UP001500707">
    <property type="component" value="Unassembled WGS sequence"/>
</dbReference>
<reference evidence="3" key="1">
    <citation type="journal article" date="2019" name="Int. J. Syst. Evol. Microbiol.">
        <title>The Global Catalogue of Microorganisms (GCM) 10K type strain sequencing project: providing services to taxonomists for standard genome sequencing and annotation.</title>
        <authorList>
            <consortium name="The Broad Institute Genomics Platform"/>
            <consortium name="The Broad Institute Genome Sequencing Center for Infectious Disease"/>
            <person name="Wu L."/>
            <person name="Ma J."/>
        </authorList>
    </citation>
    <scope>NUCLEOTIDE SEQUENCE [LARGE SCALE GENOMIC DNA]</scope>
    <source>
        <strain evidence="3">JCM 17656</strain>
    </source>
</reference>
<dbReference type="RefSeq" id="WP_346185376.1">
    <property type="nucleotide sequence ID" value="NZ_BAABCE010000018.1"/>
</dbReference>
<comment type="caution">
    <text evidence="2">The sequence shown here is derived from an EMBL/GenBank/DDBJ whole genome shotgun (WGS) entry which is preliminary data.</text>
</comment>
<organism evidence="2 3">
    <name type="scientific">Streptomyces osmaniensis</name>
    <dbReference type="NCBI Taxonomy" id="593134"/>
    <lineage>
        <taxon>Bacteria</taxon>
        <taxon>Bacillati</taxon>
        <taxon>Actinomycetota</taxon>
        <taxon>Actinomycetes</taxon>
        <taxon>Kitasatosporales</taxon>
        <taxon>Streptomycetaceae</taxon>
        <taxon>Streptomyces</taxon>
    </lineage>
</organism>
<protein>
    <recommendedName>
        <fullName evidence="1">LysM domain-containing protein</fullName>
    </recommendedName>
</protein>
<feature type="domain" description="LysM" evidence="1">
    <location>
        <begin position="5"/>
        <end position="50"/>
    </location>
</feature>
<keyword evidence="3" id="KW-1185">Reference proteome</keyword>
<sequence length="143" mass="15800">MGETKFYVAKKGDNLHKIAAAHGLKLAQVLEWNPEITNPNLIQIGQRIRVSAPESVVGFEPFPGPEFFKPTRTSPIIEAMGYRLIEEGCSSYPGDPDFQWSDADKASYSKWQRKLGFSGKDADGMPGKKSWDKLHVPHVVAGG</sequence>
<evidence type="ECO:0000259" key="1">
    <source>
        <dbReference type="PROSITE" id="PS51782"/>
    </source>
</evidence>
<name>A0ABP6YIV6_9ACTN</name>
<dbReference type="InterPro" id="IPR018392">
    <property type="entry name" value="LysM"/>
</dbReference>
<dbReference type="CDD" id="cd00118">
    <property type="entry name" value="LysM"/>
    <property type="match status" value="1"/>
</dbReference>
<dbReference type="InterPro" id="IPR036779">
    <property type="entry name" value="LysM_dom_sf"/>
</dbReference>
<dbReference type="SUPFAM" id="SSF54106">
    <property type="entry name" value="LysM domain"/>
    <property type="match status" value="1"/>
</dbReference>
<dbReference type="Pfam" id="PF01476">
    <property type="entry name" value="LysM"/>
    <property type="match status" value="1"/>
</dbReference>